<protein>
    <recommendedName>
        <fullName evidence="5">Rho termination factor N-terminal domain-containing protein</fullName>
    </recommendedName>
</protein>
<sequence>MNKIDFDNYNSTSELYKEHGKRYWMWFILFSVFFGLILLLQITSIVQYIYAKENYLTHYAEIISKSYTDNVPARASEAWNRNLSISTVFVSVIFGIFIWHVLSLIKIKKTNDFSSYSFFLAQIYLLIAVILIINAIFSGSSYLKIYPWEINRILNMVSTILFIITFFTFWTMANGAIKTFRILKIRLMQKNMSSDSTFAAFENFFSQQNNSNNSNSNSSSQTTTTADATVATAMMSGDGMPQKSVYREKLEILDKEQLVLMAQKLNIYGANEFSKEELIEKITAIFEEKNFDAKSNQNNFNSEIKSNENNDNDNQTKTNN</sequence>
<dbReference type="Proteomes" id="UP001303601">
    <property type="component" value="Chromosome"/>
</dbReference>
<keyword evidence="2" id="KW-0812">Transmembrane</keyword>
<dbReference type="RefSeq" id="WP_140031649.1">
    <property type="nucleotide sequence ID" value="NZ_CP137845.1"/>
</dbReference>
<keyword evidence="4" id="KW-1185">Reference proteome</keyword>
<evidence type="ECO:0000256" key="2">
    <source>
        <dbReference type="SAM" id="Phobius"/>
    </source>
</evidence>
<dbReference type="EMBL" id="CP137845">
    <property type="protein sequence ID" value="WPB54203.1"/>
    <property type="molecule type" value="Genomic_DNA"/>
</dbReference>
<reference evidence="3" key="1">
    <citation type="submission" date="2023-11" db="EMBL/GenBank/DDBJ databases">
        <title>Completed genome sequence of Mycoplasma equirhinis type strain M432/72.</title>
        <authorList>
            <person name="Spergser J."/>
        </authorList>
    </citation>
    <scope>NUCLEOTIDE SEQUENCE [LARGE SCALE GENOMIC DNA]</scope>
    <source>
        <strain evidence="3">M432/72</strain>
    </source>
</reference>
<feature type="transmembrane region" description="Helical" evidence="2">
    <location>
        <begin position="23"/>
        <end position="50"/>
    </location>
</feature>
<accession>A0ABZ0PAZ4</accession>
<name>A0ABZ0PAZ4_9BACT</name>
<proteinExistence type="predicted"/>
<feature type="transmembrane region" description="Helical" evidence="2">
    <location>
        <begin position="117"/>
        <end position="137"/>
    </location>
</feature>
<organism evidence="3 4">
    <name type="scientific">Metamycoplasma equirhinis</name>
    <dbReference type="NCBI Taxonomy" id="92402"/>
    <lineage>
        <taxon>Bacteria</taxon>
        <taxon>Bacillati</taxon>
        <taxon>Mycoplasmatota</taxon>
        <taxon>Mycoplasmoidales</taxon>
        <taxon>Metamycoplasmataceae</taxon>
        <taxon>Metamycoplasma</taxon>
    </lineage>
</organism>
<evidence type="ECO:0000313" key="4">
    <source>
        <dbReference type="Proteomes" id="UP001303601"/>
    </source>
</evidence>
<keyword evidence="2" id="KW-1133">Transmembrane helix</keyword>
<feature type="compositionally biased region" description="Low complexity" evidence="1">
    <location>
        <begin position="301"/>
        <end position="320"/>
    </location>
</feature>
<feature type="transmembrane region" description="Helical" evidence="2">
    <location>
        <begin position="157"/>
        <end position="177"/>
    </location>
</feature>
<feature type="transmembrane region" description="Helical" evidence="2">
    <location>
        <begin position="83"/>
        <end position="105"/>
    </location>
</feature>
<keyword evidence="2" id="KW-0472">Membrane</keyword>
<gene>
    <name evidence="3" type="ORF">R9B83_01420</name>
</gene>
<evidence type="ECO:0000313" key="3">
    <source>
        <dbReference type="EMBL" id="WPB54203.1"/>
    </source>
</evidence>
<feature type="region of interest" description="Disordered" evidence="1">
    <location>
        <begin position="297"/>
        <end position="320"/>
    </location>
</feature>
<evidence type="ECO:0000256" key="1">
    <source>
        <dbReference type="SAM" id="MobiDB-lite"/>
    </source>
</evidence>
<dbReference type="GeneID" id="94493529"/>
<evidence type="ECO:0008006" key="5">
    <source>
        <dbReference type="Google" id="ProtNLM"/>
    </source>
</evidence>